<comment type="caution">
    <text evidence="1">The sequence shown here is derived from an EMBL/GenBank/DDBJ whole genome shotgun (WGS) entry which is preliminary data.</text>
</comment>
<organism evidence="1 2">
    <name type="scientific">Shewanella algicola</name>
    <dbReference type="NCBI Taxonomy" id="640633"/>
    <lineage>
        <taxon>Bacteria</taxon>
        <taxon>Pseudomonadati</taxon>
        <taxon>Pseudomonadota</taxon>
        <taxon>Gammaproteobacteria</taxon>
        <taxon>Alteromonadales</taxon>
        <taxon>Shewanellaceae</taxon>
        <taxon>Shewanella</taxon>
    </lineage>
</organism>
<dbReference type="AlphaFoldDB" id="A0A9X1ZC87"/>
<gene>
    <name evidence="1" type="ORF">L2749_21020</name>
</gene>
<keyword evidence="2" id="KW-1185">Reference proteome</keyword>
<evidence type="ECO:0000313" key="2">
    <source>
        <dbReference type="Proteomes" id="UP001139408"/>
    </source>
</evidence>
<accession>A0A9X1ZC87</accession>
<dbReference type="Proteomes" id="UP001139408">
    <property type="component" value="Unassembled WGS sequence"/>
</dbReference>
<proteinExistence type="predicted"/>
<reference evidence="1" key="1">
    <citation type="submission" date="2022-01" db="EMBL/GenBank/DDBJ databases">
        <title>Whole genome-based taxonomy of the Shewanellaceae.</title>
        <authorList>
            <person name="Martin-Rodriguez A.J."/>
        </authorList>
    </citation>
    <scope>NUCLEOTIDE SEQUENCE</scope>
    <source>
        <strain evidence="1">DSM 23803</strain>
    </source>
</reference>
<dbReference type="RefSeq" id="WP_188927119.1">
    <property type="nucleotide sequence ID" value="NZ_BMQI01000081.1"/>
</dbReference>
<sequence length="318" mass="36007">MKPYKYIEKLTVLQHPDTKNIVRLMIEHDGQQTYGLQRSIVNNGVTRHFYNKKLWHSAYNIKLELDRRISDYEEKGFEVMTEISLLANANPVVPEFGYATTPPGPNNVAIPVNANDIPAIVNCSFHRLSIRDLRHDIELSDPNVFQFFNSLRKAIEFLPFTMVAVLSNQRLIVMSLEFHSKPKPQHAINYLAVMAKKNRSSLTICDGTQPNIPGSISAEQSYAVLTGDSLSIHLASTWKLANVFLEKSANSDFFSVYCMKSERFDKVLADIPLTIINRSGNAQILFTLANAQPSCVTFIRSIGFHATISNVEEFHWKC</sequence>
<dbReference type="EMBL" id="JAKILJ010000079">
    <property type="protein sequence ID" value="MCL1107687.1"/>
    <property type="molecule type" value="Genomic_DNA"/>
</dbReference>
<protein>
    <submittedName>
        <fullName evidence="1">Uncharacterized protein</fullName>
    </submittedName>
</protein>
<name>A0A9X1ZC87_9GAMM</name>
<evidence type="ECO:0000313" key="1">
    <source>
        <dbReference type="EMBL" id="MCL1107687.1"/>
    </source>
</evidence>